<dbReference type="PROSITE" id="PS00218">
    <property type="entry name" value="AMINO_ACID_PERMEASE_1"/>
    <property type="match status" value="1"/>
</dbReference>
<keyword evidence="8" id="KW-1185">Reference proteome</keyword>
<proteinExistence type="predicted"/>
<evidence type="ECO:0000256" key="5">
    <source>
        <dbReference type="ARBA" id="ARBA00023136"/>
    </source>
</evidence>
<feature type="transmembrane region" description="Helical" evidence="6">
    <location>
        <begin position="190"/>
        <end position="212"/>
    </location>
</feature>
<dbReference type="RefSeq" id="XP_018005337.1">
    <property type="nucleotide sequence ID" value="XM_018142634.1"/>
</dbReference>
<dbReference type="GO" id="GO:0006865">
    <property type="term" value="P:amino acid transport"/>
    <property type="evidence" value="ECO:0007669"/>
    <property type="project" value="InterPro"/>
</dbReference>
<feature type="transmembrane region" description="Helical" evidence="6">
    <location>
        <begin position="232"/>
        <end position="252"/>
    </location>
</feature>
<dbReference type="Pfam" id="PF13520">
    <property type="entry name" value="AA_permease_2"/>
    <property type="match status" value="1"/>
</dbReference>
<dbReference type="PIRSF" id="PIRSF006060">
    <property type="entry name" value="AA_transporter"/>
    <property type="match status" value="1"/>
</dbReference>
<dbReference type="Gene3D" id="1.20.1740.10">
    <property type="entry name" value="Amino acid/polyamine transporter I"/>
    <property type="match status" value="1"/>
</dbReference>
<protein>
    <submittedName>
        <fullName evidence="7">Choline transport protein</fullName>
    </submittedName>
</protein>
<feature type="transmembrane region" description="Helical" evidence="6">
    <location>
        <begin position="34"/>
        <end position="53"/>
    </location>
</feature>
<evidence type="ECO:0000256" key="6">
    <source>
        <dbReference type="SAM" id="Phobius"/>
    </source>
</evidence>
<evidence type="ECO:0000256" key="1">
    <source>
        <dbReference type="ARBA" id="ARBA00004141"/>
    </source>
</evidence>
<sequence length="365" mass="39003">MAFKAVKPENAHEGALAIGDGGIEHNKQSMDRQFGIWSAVALGVMCGCAWPLFGGTIVISLYNGGPPGVLYELIAIGAVYFVVSASIAELASAIPSSAGVYHWAGILGGPKYGRVVGFFAGWYNCWAWIFSTAATSSISAVQLVSMYALFHDDYQSERWHVFVAYLLCSWICASTVIFGHHLLPLLNQVGLFWVCVGGFITIIAVAVMPSTTGNGYASSHQVWAEWQNDTGYSSNGFVFLLGLLNGAFALGVPDCVSHISEEISNPSRMVPQAIFAQVTIGFFSTFVYLIAVFYAAPDLTAVTDAASIFPIADLYRQATGSKAGTLGLQLLIFLPSFWGILGPMSHQVEHCGLSDATMPPRSPTG</sequence>
<dbReference type="Proteomes" id="UP000038010">
    <property type="component" value="Unassembled WGS sequence"/>
</dbReference>
<comment type="caution">
    <text evidence="7">The sequence shown here is derived from an EMBL/GenBank/DDBJ whole genome shotgun (WGS) entry which is preliminary data.</text>
</comment>
<dbReference type="GO" id="GO:0016020">
    <property type="term" value="C:membrane"/>
    <property type="evidence" value="ECO:0007669"/>
    <property type="project" value="UniProtKB-SubCell"/>
</dbReference>
<comment type="subcellular location">
    <subcellularLocation>
        <location evidence="1">Membrane</location>
        <topology evidence="1">Multi-pass membrane protein</topology>
    </subcellularLocation>
</comment>
<dbReference type="GO" id="GO:0022857">
    <property type="term" value="F:transmembrane transporter activity"/>
    <property type="evidence" value="ECO:0007669"/>
    <property type="project" value="InterPro"/>
</dbReference>
<evidence type="ECO:0000313" key="7">
    <source>
        <dbReference type="EMBL" id="KPI45374.1"/>
    </source>
</evidence>
<dbReference type="PANTHER" id="PTHR45649:SF27">
    <property type="entry name" value="CHOLINE TRANSPORTER (EUROFUNG)"/>
    <property type="match status" value="1"/>
</dbReference>
<dbReference type="EMBL" id="LFJN01000002">
    <property type="protein sequence ID" value="KPI45374.1"/>
    <property type="molecule type" value="Genomic_DNA"/>
</dbReference>
<evidence type="ECO:0000313" key="8">
    <source>
        <dbReference type="Proteomes" id="UP000038010"/>
    </source>
</evidence>
<name>A0A0N1I103_9EURO</name>
<feature type="transmembrane region" description="Helical" evidence="6">
    <location>
        <begin position="73"/>
        <end position="104"/>
    </location>
</feature>
<dbReference type="InterPro" id="IPR004840">
    <property type="entry name" value="Amino_acid_permease_CS"/>
</dbReference>
<organism evidence="7 8">
    <name type="scientific">Cyphellophora attinorum</name>
    <dbReference type="NCBI Taxonomy" id="1664694"/>
    <lineage>
        <taxon>Eukaryota</taxon>
        <taxon>Fungi</taxon>
        <taxon>Dikarya</taxon>
        <taxon>Ascomycota</taxon>
        <taxon>Pezizomycotina</taxon>
        <taxon>Eurotiomycetes</taxon>
        <taxon>Chaetothyriomycetidae</taxon>
        <taxon>Chaetothyriales</taxon>
        <taxon>Cyphellophoraceae</taxon>
        <taxon>Cyphellophora</taxon>
    </lineage>
</organism>
<evidence type="ECO:0000256" key="2">
    <source>
        <dbReference type="ARBA" id="ARBA00022448"/>
    </source>
</evidence>
<dbReference type="InterPro" id="IPR002293">
    <property type="entry name" value="AA/rel_permease1"/>
</dbReference>
<evidence type="ECO:0000256" key="3">
    <source>
        <dbReference type="ARBA" id="ARBA00022692"/>
    </source>
</evidence>
<accession>A0A0N1I103</accession>
<reference evidence="7 8" key="1">
    <citation type="submission" date="2015-06" db="EMBL/GenBank/DDBJ databases">
        <title>Draft genome of the ant-associated black yeast Phialophora attae CBS 131958.</title>
        <authorList>
            <person name="Moreno L.F."/>
            <person name="Stielow B.J."/>
            <person name="de Hoog S."/>
            <person name="Vicente V.A."/>
            <person name="Weiss V.A."/>
            <person name="de Vries M."/>
            <person name="Cruz L.M."/>
            <person name="Souza E.M."/>
        </authorList>
    </citation>
    <scope>NUCLEOTIDE SEQUENCE [LARGE SCALE GENOMIC DNA]</scope>
    <source>
        <strain evidence="7 8">CBS 131958</strain>
    </source>
</reference>
<evidence type="ECO:0000256" key="4">
    <source>
        <dbReference type="ARBA" id="ARBA00022989"/>
    </source>
</evidence>
<dbReference type="OrthoDB" id="4523133at2759"/>
<dbReference type="AlphaFoldDB" id="A0A0N1I103"/>
<dbReference type="GeneID" id="28734514"/>
<gene>
    <name evidence="7" type="ORF">AB675_2645</name>
</gene>
<keyword evidence="3 6" id="KW-0812">Transmembrane</keyword>
<feature type="transmembrane region" description="Helical" evidence="6">
    <location>
        <begin position="162"/>
        <end position="183"/>
    </location>
</feature>
<keyword evidence="5 6" id="KW-0472">Membrane</keyword>
<dbReference type="STRING" id="1664694.A0A0N1I103"/>
<dbReference type="VEuPathDB" id="FungiDB:AB675_2645"/>
<feature type="transmembrane region" description="Helical" evidence="6">
    <location>
        <begin position="273"/>
        <end position="296"/>
    </location>
</feature>
<feature type="transmembrane region" description="Helical" evidence="6">
    <location>
        <begin position="125"/>
        <end position="150"/>
    </location>
</feature>
<keyword evidence="4 6" id="KW-1133">Transmembrane helix</keyword>
<dbReference type="PANTHER" id="PTHR45649">
    <property type="entry name" value="AMINO-ACID PERMEASE BAT1"/>
    <property type="match status" value="1"/>
</dbReference>
<keyword evidence="2" id="KW-0813">Transport</keyword>